<proteinExistence type="predicted"/>
<evidence type="ECO:0000313" key="7">
    <source>
        <dbReference type="EMBL" id="KAJ6043456.1"/>
    </source>
</evidence>
<keyword evidence="8" id="KW-1185">Reference proteome</keyword>
<sequence>MSWRISRAENLPSTCKSPVFANAQSPPPQTHQLHLAKLSQVLFWIPLDDLQVSHRTRERATMSRSAADATRFTATGPYANSKTGGFQTADIGKSKKANQKTQSPQHTGPDGKPETPKEKVERLRAQARAAKRAQALGTGADRWIESGRRFANKAHKGMVYTLIAASGVCGVLTVYSMISLTLYNRRQRTLWIERELETLNQAQLAVANGSATEEQQELVKKESIGEIVRQKREEDKAQKPWAKAKRFLFEKLNMEDTGAVPAAASTEQPQSSVTEAVLAKQAIDASAAKTGVPLPGQLDVMAENAEEAAKAKTKGWTSWLTGR</sequence>
<comment type="caution">
    <text evidence="7">The sequence shown here is derived from an EMBL/GenBank/DDBJ whole genome shotgun (WGS) entry which is preliminary data.</text>
</comment>
<evidence type="ECO:0000256" key="5">
    <source>
        <dbReference type="SAM" id="MobiDB-lite"/>
    </source>
</evidence>
<comment type="subcellular location">
    <subcellularLocation>
        <location evidence="1">Membrane</location>
        <topology evidence="1">Single-pass membrane protein</topology>
    </subcellularLocation>
</comment>
<name>A0AAD6ICR1_PENCN</name>
<feature type="transmembrane region" description="Helical" evidence="6">
    <location>
        <begin position="158"/>
        <end position="178"/>
    </location>
</feature>
<dbReference type="GO" id="GO:0016020">
    <property type="term" value="C:membrane"/>
    <property type="evidence" value="ECO:0007669"/>
    <property type="project" value="UniProtKB-SubCell"/>
</dbReference>
<evidence type="ECO:0000256" key="3">
    <source>
        <dbReference type="ARBA" id="ARBA00022989"/>
    </source>
</evidence>
<reference evidence="7" key="2">
    <citation type="submission" date="2023-01" db="EMBL/GenBank/DDBJ databases">
        <authorList>
            <person name="Petersen C."/>
        </authorList>
    </citation>
    <scope>NUCLEOTIDE SEQUENCE</scope>
    <source>
        <strain evidence="7">IBT 15450</strain>
    </source>
</reference>
<keyword evidence="2 6" id="KW-0812">Transmembrane</keyword>
<evidence type="ECO:0000313" key="8">
    <source>
        <dbReference type="Proteomes" id="UP001219568"/>
    </source>
</evidence>
<evidence type="ECO:0000256" key="4">
    <source>
        <dbReference type="ARBA" id="ARBA00023136"/>
    </source>
</evidence>
<protein>
    <recommendedName>
        <fullName evidence="9">Cytochrome oxidase c assembly-domain-containing protein</fullName>
    </recommendedName>
</protein>
<feature type="region of interest" description="Disordered" evidence="5">
    <location>
        <begin position="73"/>
        <end position="121"/>
    </location>
</feature>
<evidence type="ECO:0000256" key="1">
    <source>
        <dbReference type="ARBA" id="ARBA00004167"/>
    </source>
</evidence>
<keyword evidence="4 6" id="KW-0472">Membrane</keyword>
<dbReference type="InterPro" id="IPR029208">
    <property type="entry name" value="COX14"/>
</dbReference>
<evidence type="ECO:0008006" key="9">
    <source>
        <dbReference type="Google" id="ProtNLM"/>
    </source>
</evidence>
<gene>
    <name evidence="7" type="ORF">N7460_004811</name>
</gene>
<dbReference type="EMBL" id="JAQJZL010000004">
    <property type="protein sequence ID" value="KAJ6043456.1"/>
    <property type="molecule type" value="Genomic_DNA"/>
</dbReference>
<dbReference type="AlphaFoldDB" id="A0AAD6ICR1"/>
<dbReference type="Pfam" id="PF14880">
    <property type="entry name" value="COX14"/>
    <property type="match status" value="1"/>
</dbReference>
<keyword evidence="3 6" id="KW-1133">Transmembrane helix</keyword>
<feature type="compositionally biased region" description="Basic and acidic residues" evidence="5">
    <location>
        <begin position="109"/>
        <end position="121"/>
    </location>
</feature>
<accession>A0AAD6ICR1</accession>
<dbReference type="Proteomes" id="UP001219568">
    <property type="component" value="Unassembled WGS sequence"/>
</dbReference>
<evidence type="ECO:0000256" key="6">
    <source>
        <dbReference type="SAM" id="Phobius"/>
    </source>
</evidence>
<reference evidence="7" key="1">
    <citation type="journal article" date="2023" name="IMA Fungus">
        <title>Comparative genomic study of the Penicillium genus elucidates a diverse pangenome and 15 lateral gene transfer events.</title>
        <authorList>
            <person name="Petersen C."/>
            <person name="Sorensen T."/>
            <person name="Nielsen M.R."/>
            <person name="Sondergaard T.E."/>
            <person name="Sorensen J.L."/>
            <person name="Fitzpatrick D.A."/>
            <person name="Frisvad J.C."/>
            <person name="Nielsen K.L."/>
        </authorList>
    </citation>
    <scope>NUCLEOTIDE SEQUENCE</scope>
    <source>
        <strain evidence="7">IBT 15450</strain>
    </source>
</reference>
<evidence type="ECO:0000256" key="2">
    <source>
        <dbReference type="ARBA" id="ARBA00022692"/>
    </source>
</evidence>
<organism evidence="7 8">
    <name type="scientific">Penicillium canescens</name>
    <dbReference type="NCBI Taxonomy" id="5083"/>
    <lineage>
        <taxon>Eukaryota</taxon>
        <taxon>Fungi</taxon>
        <taxon>Dikarya</taxon>
        <taxon>Ascomycota</taxon>
        <taxon>Pezizomycotina</taxon>
        <taxon>Eurotiomycetes</taxon>
        <taxon>Eurotiomycetidae</taxon>
        <taxon>Eurotiales</taxon>
        <taxon>Aspergillaceae</taxon>
        <taxon>Penicillium</taxon>
    </lineage>
</organism>